<dbReference type="InterPro" id="IPR011051">
    <property type="entry name" value="RmlC_Cupin_sf"/>
</dbReference>
<evidence type="ECO:0000313" key="1">
    <source>
        <dbReference type="EMBL" id="MBF1164804.1"/>
    </source>
</evidence>
<comment type="caution">
    <text evidence="1">The sequence shown here is derived from an EMBL/GenBank/DDBJ whole genome shotgun (WGS) entry which is preliminary data.</text>
</comment>
<gene>
    <name evidence="1" type="ORF">HXL68_07170</name>
</gene>
<dbReference type="SUPFAM" id="SSF51182">
    <property type="entry name" value="RmlC-like cupins"/>
    <property type="match status" value="1"/>
</dbReference>
<dbReference type="InterPro" id="IPR014710">
    <property type="entry name" value="RmlC-like_jellyroll"/>
</dbReference>
<dbReference type="Gene3D" id="2.60.120.10">
    <property type="entry name" value="Jelly Rolls"/>
    <property type="match status" value="1"/>
</dbReference>
<protein>
    <submittedName>
        <fullName evidence="1">AraC family transcriptional regulator</fullName>
    </submittedName>
</protein>
<organism evidence="1 2">
    <name type="scientific">Dechloromonas agitata</name>
    <dbReference type="NCBI Taxonomy" id="73030"/>
    <lineage>
        <taxon>Bacteria</taxon>
        <taxon>Pseudomonadati</taxon>
        <taxon>Pseudomonadota</taxon>
        <taxon>Betaproteobacteria</taxon>
        <taxon>Rhodocyclales</taxon>
        <taxon>Azonexaceae</taxon>
        <taxon>Dechloromonas</taxon>
    </lineage>
</organism>
<name>A0A930FYY3_9RHOO</name>
<accession>A0A930FYY3</accession>
<evidence type="ECO:0000313" key="2">
    <source>
        <dbReference type="Proteomes" id="UP000718593"/>
    </source>
</evidence>
<dbReference type="Proteomes" id="UP000718593">
    <property type="component" value="Unassembled WGS sequence"/>
</dbReference>
<dbReference type="EMBL" id="JABZMI010000113">
    <property type="protein sequence ID" value="MBF1164804.1"/>
    <property type="molecule type" value="Genomic_DNA"/>
</dbReference>
<sequence>MASLAFDDYRAQALSEGYDEVLVRSWPADLQIDTHTHAFALKARVVQGEMWLTVDDETRRLQPGDEFSLEYAVPHAERYGHQGATYWLARRNQPY</sequence>
<proteinExistence type="predicted"/>
<reference evidence="1" key="1">
    <citation type="submission" date="2020-04" db="EMBL/GenBank/DDBJ databases">
        <title>Deep metagenomics examines the oral microbiome during advanced dental caries in children, revealing novel taxa and co-occurrences with host molecules.</title>
        <authorList>
            <person name="Baker J.L."/>
            <person name="Morton J.T."/>
            <person name="Dinis M."/>
            <person name="Alvarez R."/>
            <person name="Tran N.C."/>
            <person name="Knight R."/>
            <person name="Edlund A."/>
        </authorList>
    </citation>
    <scope>NUCLEOTIDE SEQUENCE</scope>
    <source>
        <strain evidence="1">JCVI_32_bin.24</strain>
    </source>
</reference>
<dbReference type="AlphaFoldDB" id="A0A930FYY3"/>